<dbReference type="Pfam" id="PF00730">
    <property type="entry name" value="HhH-GPD"/>
    <property type="match status" value="1"/>
</dbReference>
<sequence>MTTRQDLYDRGTDELVARDPVIAHLVEVTGPVRLPTPTESNFAALVRAITYQQLAGSAARAIYGRLVALLSDAVEPESILRFSPEELRAVGLSGAKAASVLDLSAKVHDGTVVVDDEALADLTDEQIVAGLTVVRGIGEWTADIFTMIHLGRIDVLPIGDLGVRKGYGSAWQVPTPTPKELLELGERFRPYRSVLAWYCWRADELYGGTAPSPVTGGV</sequence>
<gene>
    <name evidence="7" type="ORF">SAMN05216554_2394</name>
</gene>
<evidence type="ECO:0000313" key="8">
    <source>
        <dbReference type="Proteomes" id="UP000198891"/>
    </source>
</evidence>
<organism evidence="7 8">
    <name type="scientific">Herbiconiux ginsengi</name>
    <dbReference type="NCBI Taxonomy" id="381665"/>
    <lineage>
        <taxon>Bacteria</taxon>
        <taxon>Bacillati</taxon>
        <taxon>Actinomycetota</taxon>
        <taxon>Actinomycetes</taxon>
        <taxon>Micrococcales</taxon>
        <taxon>Microbacteriaceae</taxon>
        <taxon>Herbiconiux</taxon>
    </lineage>
</organism>
<dbReference type="Gene3D" id="1.10.340.30">
    <property type="entry name" value="Hypothetical protein, domain 2"/>
    <property type="match status" value="1"/>
</dbReference>
<dbReference type="Proteomes" id="UP000198891">
    <property type="component" value="Unassembled WGS sequence"/>
</dbReference>
<dbReference type="GO" id="GO:0008725">
    <property type="term" value="F:DNA-3-methyladenine glycosylase activity"/>
    <property type="evidence" value="ECO:0007669"/>
    <property type="project" value="TreeGrafter"/>
</dbReference>
<evidence type="ECO:0000256" key="3">
    <source>
        <dbReference type="ARBA" id="ARBA00012000"/>
    </source>
</evidence>
<evidence type="ECO:0000313" key="7">
    <source>
        <dbReference type="EMBL" id="SDZ10028.1"/>
    </source>
</evidence>
<feature type="domain" description="HhH-GPD" evidence="6">
    <location>
        <begin position="50"/>
        <end position="204"/>
    </location>
</feature>
<dbReference type="FunFam" id="1.10.340.30:FF:000004">
    <property type="entry name" value="DNA-3-methyladenine glycosylase II"/>
    <property type="match status" value="1"/>
</dbReference>
<dbReference type="OrthoDB" id="9811249at2"/>
<dbReference type="CDD" id="cd00056">
    <property type="entry name" value="ENDO3c"/>
    <property type="match status" value="1"/>
</dbReference>
<evidence type="ECO:0000259" key="6">
    <source>
        <dbReference type="SMART" id="SM00478"/>
    </source>
</evidence>
<evidence type="ECO:0000256" key="1">
    <source>
        <dbReference type="ARBA" id="ARBA00000086"/>
    </source>
</evidence>
<keyword evidence="5" id="KW-0234">DNA repair</keyword>
<dbReference type="GO" id="GO:0043916">
    <property type="term" value="F:DNA-7-methylguanine glycosylase activity"/>
    <property type="evidence" value="ECO:0007669"/>
    <property type="project" value="TreeGrafter"/>
</dbReference>
<protein>
    <recommendedName>
        <fullName evidence="3">DNA-3-methyladenine glycosylase II</fullName>
        <ecNumber evidence="3">3.2.2.21</ecNumber>
    </recommendedName>
</protein>
<dbReference type="SUPFAM" id="SSF48150">
    <property type="entry name" value="DNA-glycosylase"/>
    <property type="match status" value="1"/>
</dbReference>
<dbReference type="GO" id="GO:0006285">
    <property type="term" value="P:base-excision repair, AP site formation"/>
    <property type="evidence" value="ECO:0007669"/>
    <property type="project" value="TreeGrafter"/>
</dbReference>
<dbReference type="PANTHER" id="PTHR43003">
    <property type="entry name" value="DNA-3-METHYLADENINE GLYCOSYLASE"/>
    <property type="match status" value="1"/>
</dbReference>
<dbReference type="GO" id="GO:0032131">
    <property type="term" value="F:alkylated DNA binding"/>
    <property type="evidence" value="ECO:0007669"/>
    <property type="project" value="TreeGrafter"/>
</dbReference>
<dbReference type="EC" id="3.2.2.21" evidence="3"/>
<comment type="catalytic activity">
    <reaction evidence="1">
        <text>Hydrolysis of alkylated DNA, releasing 3-methyladenine, 3-methylguanine, 7-methylguanine and 7-methyladenine.</text>
        <dbReference type="EC" id="3.2.2.21"/>
    </reaction>
</comment>
<comment type="similarity">
    <text evidence="2">Belongs to the alkylbase DNA glycosidase AlkA family.</text>
</comment>
<dbReference type="AlphaFoldDB" id="A0A1H3QAC4"/>
<name>A0A1H3QAC4_9MICO</name>
<dbReference type="SMART" id="SM00478">
    <property type="entry name" value="ENDO3c"/>
    <property type="match status" value="1"/>
</dbReference>
<dbReference type="GO" id="GO:0032993">
    <property type="term" value="C:protein-DNA complex"/>
    <property type="evidence" value="ECO:0007669"/>
    <property type="project" value="TreeGrafter"/>
</dbReference>
<dbReference type="PANTHER" id="PTHR43003:SF5">
    <property type="entry name" value="DNA-3-METHYLADENINE GLYCOSYLASE"/>
    <property type="match status" value="1"/>
</dbReference>
<accession>A0A1H3QAC4</accession>
<reference evidence="7 8" key="1">
    <citation type="submission" date="2016-10" db="EMBL/GenBank/DDBJ databases">
        <authorList>
            <person name="de Groot N.N."/>
        </authorList>
    </citation>
    <scope>NUCLEOTIDE SEQUENCE [LARGE SCALE GENOMIC DNA]</scope>
    <source>
        <strain evidence="7 8">CGMCC 4.3491</strain>
    </source>
</reference>
<dbReference type="GO" id="GO:0006307">
    <property type="term" value="P:DNA alkylation repair"/>
    <property type="evidence" value="ECO:0007669"/>
    <property type="project" value="TreeGrafter"/>
</dbReference>
<proteinExistence type="inferred from homology"/>
<dbReference type="Gene3D" id="1.10.1670.40">
    <property type="match status" value="1"/>
</dbReference>
<evidence type="ECO:0000256" key="2">
    <source>
        <dbReference type="ARBA" id="ARBA00010817"/>
    </source>
</evidence>
<evidence type="ECO:0000256" key="4">
    <source>
        <dbReference type="ARBA" id="ARBA00022763"/>
    </source>
</evidence>
<keyword evidence="4" id="KW-0227">DNA damage</keyword>
<dbReference type="RefSeq" id="WP_092553750.1">
    <property type="nucleotide sequence ID" value="NZ_FNPZ01000002.1"/>
</dbReference>
<dbReference type="InterPro" id="IPR011257">
    <property type="entry name" value="DNA_glycosylase"/>
</dbReference>
<dbReference type="InterPro" id="IPR003265">
    <property type="entry name" value="HhH-GPD_domain"/>
</dbReference>
<keyword evidence="8" id="KW-1185">Reference proteome</keyword>
<dbReference type="InterPro" id="IPR051912">
    <property type="entry name" value="Alkylbase_DNA_Glycosylase/TA"/>
</dbReference>
<evidence type="ECO:0000256" key="5">
    <source>
        <dbReference type="ARBA" id="ARBA00023204"/>
    </source>
</evidence>
<dbReference type="EMBL" id="FNPZ01000002">
    <property type="protein sequence ID" value="SDZ10028.1"/>
    <property type="molecule type" value="Genomic_DNA"/>
</dbReference>
<dbReference type="STRING" id="381665.SAMN05216554_2394"/>